<feature type="transmembrane region" description="Helical" evidence="5">
    <location>
        <begin position="256"/>
        <end position="275"/>
    </location>
</feature>
<dbReference type="OrthoDB" id="9803416at2"/>
<evidence type="ECO:0000256" key="5">
    <source>
        <dbReference type="SAM" id="Phobius"/>
    </source>
</evidence>
<evidence type="ECO:0000256" key="2">
    <source>
        <dbReference type="ARBA" id="ARBA00022692"/>
    </source>
</evidence>
<evidence type="ECO:0000313" key="6">
    <source>
        <dbReference type="EMBL" id="PAD74446.1"/>
    </source>
</evidence>
<keyword evidence="4 5" id="KW-0472">Membrane</keyword>
<accession>A0A268EMV0</accession>
<dbReference type="Pfam" id="PF01544">
    <property type="entry name" value="CorA"/>
    <property type="match status" value="1"/>
</dbReference>
<dbReference type="EMBL" id="NPBY01000057">
    <property type="protein sequence ID" value="PAD74446.1"/>
    <property type="molecule type" value="Genomic_DNA"/>
</dbReference>
<dbReference type="CDD" id="cd12821">
    <property type="entry name" value="EcCorA_ZntB-like"/>
    <property type="match status" value="1"/>
</dbReference>
<dbReference type="InterPro" id="IPR045863">
    <property type="entry name" value="CorA_TM1_TM2"/>
</dbReference>
<gene>
    <name evidence="6" type="ORF">CHH67_18020</name>
</gene>
<protein>
    <submittedName>
        <fullName evidence="6">Magnesium transporter</fullName>
    </submittedName>
</protein>
<comment type="subcellular location">
    <subcellularLocation>
        <location evidence="1">Cell membrane</location>
        <topology evidence="1">Multi-pass membrane protein</topology>
    </subcellularLocation>
</comment>
<comment type="caution">
    <text evidence="6">The sequence shown here is derived from an EMBL/GenBank/DDBJ whole genome shotgun (WGS) entry which is preliminary data.</text>
</comment>
<organism evidence="6 7">
    <name type="scientific">Paenibacillus campinasensis</name>
    <dbReference type="NCBI Taxonomy" id="66347"/>
    <lineage>
        <taxon>Bacteria</taxon>
        <taxon>Bacillati</taxon>
        <taxon>Bacillota</taxon>
        <taxon>Bacilli</taxon>
        <taxon>Bacillales</taxon>
        <taxon>Paenibacillaceae</taxon>
        <taxon>Paenibacillus</taxon>
    </lineage>
</organism>
<proteinExistence type="predicted"/>
<dbReference type="GO" id="GO:0015095">
    <property type="term" value="F:magnesium ion transmembrane transporter activity"/>
    <property type="evidence" value="ECO:0007669"/>
    <property type="project" value="TreeGrafter"/>
</dbReference>
<dbReference type="RefSeq" id="WP_095266596.1">
    <property type="nucleotide sequence ID" value="NZ_NPBY01000057.1"/>
</dbReference>
<evidence type="ECO:0000313" key="7">
    <source>
        <dbReference type="Proteomes" id="UP000215596"/>
    </source>
</evidence>
<keyword evidence="2 5" id="KW-0812">Transmembrane</keyword>
<name>A0A268EMV0_9BACL</name>
<dbReference type="GO" id="GO:0000287">
    <property type="term" value="F:magnesium ion binding"/>
    <property type="evidence" value="ECO:0007669"/>
    <property type="project" value="TreeGrafter"/>
</dbReference>
<dbReference type="PANTHER" id="PTHR46494:SF2">
    <property type="entry name" value="MAGNESIUM TRANSPORT PROTEIN CORA"/>
    <property type="match status" value="1"/>
</dbReference>
<reference evidence="6 7" key="1">
    <citation type="submission" date="2017-07" db="EMBL/GenBank/DDBJ databases">
        <title>Isolation and whole genome analysis of endospore-forming bacteria from heroin.</title>
        <authorList>
            <person name="Kalinowski J."/>
            <person name="Ahrens B."/>
            <person name="Al-Dilaimi A."/>
            <person name="Winkler A."/>
            <person name="Wibberg D."/>
            <person name="Schleenbecker U."/>
            <person name="Ruckert C."/>
            <person name="Wolfel R."/>
            <person name="Grass G."/>
        </authorList>
    </citation>
    <scope>NUCLEOTIDE SEQUENCE [LARGE SCALE GENOMIC DNA]</scope>
    <source>
        <strain evidence="6 7">7537-G1</strain>
    </source>
</reference>
<evidence type="ECO:0000256" key="1">
    <source>
        <dbReference type="ARBA" id="ARBA00004651"/>
    </source>
</evidence>
<evidence type="ECO:0000256" key="4">
    <source>
        <dbReference type="ARBA" id="ARBA00023136"/>
    </source>
</evidence>
<dbReference type="SUPFAM" id="SSF144083">
    <property type="entry name" value="Magnesium transport protein CorA, transmembrane region"/>
    <property type="match status" value="1"/>
</dbReference>
<dbReference type="GO" id="GO:0015087">
    <property type="term" value="F:cobalt ion transmembrane transporter activity"/>
    <property type="evidence" value="ECO:0007669"/>
    <property type="project" value="TreeGrafter"/>
</dbReference>
<evidence type="ECO:0000256" key="3">
    <source>
        <dbReference type="ARBA" id="ARBA00022989"/>
    </source>
</evidence>
<dbReference type="GO" id="GO:0050897">
    <property type="term" value="F:cobalt ion binding"/>
    <property type="evidence" value="ECO:0007669"/>
    <property type="project" value="TreeGrafter"/>
</dbReference>
<dbReference type="InterPro" id="IPR002523">
    <property type="entry name" value="MgTranspt_CorA/ZnTranspt_ZntB"/>
</dbReference>
<dbReference type="PANTHER" id="PTHR46494">
    <property type="entry name" value="CORA FAMILY METAL ION TRANSPORTER (EUROFUNG)"/>
    <property type="match status" value="1"/>
</dbReference>
<keyword evidence="3 5" id="KW-1133">Transmembrane helix</keyword>
<dbReference type="Proteomes" id="UP000215596">
    <property type="component" value="Unassembled WGS sequence"/>
</dbReference>
<feature type="transmembrane region" description="Helical" evidence="5">
    <location>
        <begin position="287"/>
        <end position="307"/>
    </location>
</feature>
<sequence>MLEPHMKEGQDIYSLAGGWEWHDIRARKWDSPLLGELRTRYPATEDWLDKAPSLLDRNYLSVRFEEGVEPVIAGALLYRVTSEDTEKRELKQFYFHVDRHVLITLNLDEDTRRTMLAADRISMLHQCQRPIDGMCVLARAILHYYHAGMDRFEVNLRAVEEDMRTRNRRTLMDQILTARYELLDWSNLFIPFQEFIAAAKEGYHDELEQSRPFHHLLYRVERMEKLLRHYEREIEALVSIDDAISGFRGNEIMKTLTIMTVIFTPATVVGAIWGMNFENLPVIHVGWGFASVMIFTLLCTAGTYLWMRAKGWTGDLLKVKSKNKNI</sequence>
<dbReference type="GO" id="GO:0005886">
    <property type="term" value="C:plasma membrane"/>
    <property type="evidence" value="ECO:0007669"/>
    <property type="project" value="UniProtKB-SubCell"/>
</dbReference>
<dbReference type="AlphaFoldDB" id="A0A268EMV0"/>
<dbReference type="Gene3D" id="1.20.58.340">
    <property type="entry name" value="Magnesium transport protein CorA, transmembrane region"/>
    <property type="match status" value="2"/>
</dbReference>